<keyword evidence="3" id="KW-1185">Reference proteome</keyword>
<evidence type="ECO:0000313" key="3">
    <source>
        <dbReference type="Proteomes" id="UP001597182"/>
    </source>
</evidence>
<sequence length="191" mass="20466">MRRERRCPWTRRARQRSSGGSARRVEGRRAVGGGCPAPARVRTGHDALLRAHGGRPAGRPRARGTARAARGLRRRHRPGAGVGRRSDRRPGGDRPQAPGRRAGRAPRRFSPDGWLDGNYDADPAIVPFSAGPAHCPGRELVLLTASTMLATLVGDLDLVVRPAGLLVPGRPLPGGLDPFTLRFAVRGRADA</sequence>
<dbReference type="Proteomes" id="UP001597182">
    <property type="component" value="Unassembled WGS sequence"/>
</dbReference>
<organism evidence="2 3">
    <name type="scientific">Pseudonocardia benzenivorans</name>
    <dbReference type="NCBI Taxonomy" id="228005"/>
    <lineage>
        <taxon>Bacteria</taxon>
        <taxon>Bacillati</taxon>
        <taxon>Actinomycetota</taxon>
        <taxon>Actinomycetes</taxon>
        <taxon>Pseudonocardiales</taxon>
        <taxon>Pseudonocardiaceae</taxon>
        <taxon>Pseudonocardia</taxon>
    </lineage>
</organism>
<evidence type="ECO:0000313" key="2">
    <source>
        <dbReference type="EMBL" id="MFD1234496.1"/>
    </source>
</evidence>
<feature type="region of interest" description="Disordered" evidence="1">
    <location>
        <begin position="1"/>
        <end position="114"/>
    </location>
</feature>
<gene>
    <name evidence="2" type="ORF">ACFQ34_14495</name>
</gene>
<dbReference type="Pfam" id="PF00067">
    <property type="entry name" value="p450"/>
    <property type="match status" value="1"/>
</dbReference>
<name>A0ABW3VGU4_9PSEU</name>
<dbReference type="InterPro" id="IPR001128">
    <property type="entry name" value="Cyt_P450"/>
</dbReference>
<proteinExistence type="predicted"/>
<protein>
    <submittedName>
        <fullName evidence="2">Cytochrome P450</fullName>
    </submittedName>
</protein>
<accession>A0ABW3VGU4</accession>
<dbReference type="EMBL" id="JBHTMB010000133">
    <property type="protein sequence ID" value="MFD1234496.1"/>
    <property type="molecule type" value="Genomic_DNA"/>
</dbReference>
<feature type="compositionally biased region" description="Basic residues" evidence="1">
    <location>
        <begin position="58"/>
        <end position="78"/>
    </location>
</feature>
<evidence type="ECO:0000256" key="1">
    <source>
        <dbReference type="SAM" id="MobiDB-lite"/>
    </source>
</evidence>
<dbReference type="Gene3D" id="1.10.630.10">
    <property type="entry name" value="Cytochrome P450"/>
    <property type="match status" value="1"/>
</dbReference>
<dbReference type="RefSeq" id="WP_346090063.1">
    <property type="nucleotide sequence ID" value="NZ_BAABKS010000005.1"/>
</dbReference>
<dbReference type="InterPro" id="IPR036396">
    <property type="entry name" value="Cyt_P450_sf"/>
</dbReference>
<comment type="caution">
    <text evidence="2">The sequence shown here is derived from an EMBL/GenBank/DDBJ whole genome shotgun (WGS) entry which is preliminary data.</text>
</comment>
<reference evidence="3" key="1">
    <citation type="journal article" date="2019" name="Int. J. Syst. Evol. Microbiol.">
        <title>The Global Catalogue of Microorganisms (GCM) 10K type strain sequencing project: providing services to taxonomists for standard genome sequencing and annotation.</title>
        <authorList>
            <consortium name="The Broad Institute Genomics Platform"/>
            <consortium name="The Broad Institute Genome Sequencing Center for Infectious Disease"/>
            <person name="Wu L."/>
            <person name="Ma J."/>
        </authorList>
    </citation>
    <scope>NUCLEOTIDE SEQUENCE [LARGE SCALE GENOMIC DNA]</scope>
    <source>
        <strain evidence="3">CCUG 49018</strain>
    </source>
</reference>
<dbReference type="SUPFAM" id="SSF48264">
    <property type="entry name" value="Cytochrome P450"/>
    <property type="match status" value="1"/>
</dbReference>